<sequence length="73" mass="7671">MLLRCHRATGILSASTSSAHGLADLGRLLVNEASVVGFTPGTTSYRSLNPTATPAVVGYPLDTNDKVECRLLL</sequence>
<name>A0A1H1YQH1_9MICC</name>
<keyword evidence="2" id="KW-1185">Reference proteome</keyword>
<proteinExistence type="predicted"/>
<organism evidence="1 2">
    <name type="scientific">Pseudarthrobacter equi</name>
    <dbReference type="NCBI Taxonomy" id="728066"/>
    <lineage>
        <taxon>Bacteria</taxon>
        <taxon>Bacillati</taxon>
        <taxon>Actinomycetota</taxon>
        <taxon>Actinomycetes</taxon>
        <taxon>Micrococcales</taxon>
        <taxon>Micrococcaceae</taxon>
        <taxon>Pseudarthrobacter</taxon>
    </lineage>
</organism>
<gene>
    <name evidence="1" type="ORF">SAMN04489743_2114</name>
</gene>
<accession>A0A1H1YQH1</accession>
<reference evidence="2" key="1">
    <citation type="submission" date="2016-10" db="EMBL/GenBank/DDBJ databases">
        <authorList>
            <person name="Varghese N."/>
            <person name="Submissions S."/>
        </authorList>
    </citation>
    <scope>NUCLEOTIDE SEQUENCE [LARGE SCALE GENOMIC DNA]</scope>
    <source>
        <strain evidence="2">IMMIB L-1606</strain>
    </source>
</reference>
<dbReference type="Proteomes" id="UP000198751">
    <property type="component" value="Chromosome I"/>
</dbReference>
<evidence type="ECO:0000313" key="2">
    <source>
        <dbReference type="Proteomes" id="UP000198751"/>
    </source>
</evidence>
<dbReference type="EMBL" id="LT629779">
    <property type="protein sequence ID" value="SDT23663.1"/>
    <property type="molecule type" value="Genomic_DNA"/>
</dbReference>
<evidence type="ECO:0000313" key="1">
    <source>
        <dbReference type="EMBL" id="SDT23663.1"/>
    </source>
</evidence>
<dbReference type="AlphaFoldDB" id="A0A1H1YQH1"/>
<protein>
    <submittedName>
        <fullName evidence="1">Uncharacterized protein</fullName>
    </submittedName>
</protein>